<accession>A0A1H9SAD5</accession>
<gene>
    <name evidence="1" type="ORF">SAMN02787113_04672</name>
</gene>
<proteinExistence type="predicted"/>
<dbReference type="Proteomes" id="UP000199410">
    <property type="component" value="Unassembled WGS sequence"/>
</dbReference>
<dbReference type="RefSeq" id="WP_008178497.1">
    <property type="nucleotide sequence ID" value="NZ_BJOM01000024.1"/>
</dbReference>
<evidence type="ECO:0000313" key="1">
    <source>
        <dbReference type="EMBL" id="SER81964.1"/>
    </source>
</evidence>
<comment type="caution">
    <text evidence="1">The sequence shown here is derived from an EMBL/GenBank/DDBJ whole genome shotgun (WGS) entry which is preliminary data.</text>
</comment>
<reference evidence="1 2" key="1">
    <citation type="submission" date="2016-10" db="EMBL/GenBank/DDBJ databases">
        <authorList>
            <person name="Varghese N."/>
            <person name="Submissions S."/>
        </authorList>
    </citation>
    <scope>NUCLEOTIDE SEQUENCE [LARGE SCALE GENOMIC DNA]</scope>
    <source>
        <strain evidence="1 2">TC-13</strain>
    </source>
</reference>
<sequence length="78" mass="8901">MRIVGFVCYFLLLFYGVELVAEELTIEEPALSSHIRSNQTPIKETVENSMICVYYPSYKICKDVPSHKEKEATIKVAS</sequence>
<protein>
    <submittedName>
        <fullName evidence="1">Uncharacterized protein</fullName>
    </submittedName>
</protein>
<name>A0A1H9SAD5_9BACI</name>
<evidence type="ECO:0000313" key="2">
    <source>
        <dbReference type="Proteomes" id="UP000199410"/>
    </source>
</evidence>
<dbReference type="AlphaFoldDB" id="A0A1H9SAD5"/>
<organism evidence="1 2">
    <name type="scientific">Lysinibacillus fusiformis</name>
    <dbReference type="NCBI Taxonomy" id="28031"/>
    <lineage>
        <taxon>Bacteria</taxon>
        <taxon>Bacillati</taxon>
        <taxon>Bacillota</taxon>
        <taxon>Bacilli</taxon>
        <taxon>Bacillales</taxon>
        <taxon>Bacillaceae</taxon>
        <taxon>Lysinibacillus</taxon>
    </lineage>
</organism>
<dbReference type="EMBL" id="FOEL01000027">
    <property type="protein sequence ID" value="SER81964.1"/>
    <property type="molecule type" value="Genomic_DNA"/>
</dbReference>